<dbReference type="Pfam" id="PF10691">
    <property type="entry name" value="DUF2497"/>
    <property type="match status" value="1"/>
</dbReference>
<dbReference type="Proteomes" id="UP000216147">
    <property type="component" value="Unassembled WGS sequence"/>
</dbReference>
<feature type="compositionally biased region" description="Acidic residues" evidence="1">
    <location>
        <begin position="59"/>
        <end position="68"/>
    </location>
</feature>
<accession>A0A258HL26</accession>
<gene>
    <name evidence="2" type="ORF">B7Y86_09725</name>
</gene>
<comment type="caution">
    <text evidence="2">The sequence shown here is derived from an EMBL/GenBank/DDBJ whole genome shotgun (WGS) entry which is preliminary data.</text>
</comment>
<evidence type="ECO:0000313" key="2">
    <source>
        <dbReference type="EMBL" id="OYX57008.1"/>
    </source>
</evidence>
<proteinExistence type="predicted"/>
<protein>
    <recommendedName>
        <fullName evidence="4">Pole-organizing protein PopZ</fullName>
    </recommendedName>
</protein>
<name>A0A258HL26_9CAUL</name>
<dbReference type="InterPro" id="IPR019632">
    <property type="entry name" value="DUF2497"/>
</dbReference>
<dbReference type="EMBL" id="NCEQ01000007">
    <property type="protein sequence ID" value="OYX57008.1"/>
    <property type="molecule type" value="Genomic_DNA"/>
</dbReference>
<evidence type="ECO:0000313" key="3">
    <source>
        <dbReference type="Proteomes" id="UP000216147"/>
    </source>
</evidence>
<organism evidence="2 3">
    <name type="scientific">Brevundimonas subvibrioides</name>
    <dbReference type="NCBI Taxonomy" id="74313"/>
    <lineage>
        <taxon>Bacteria</taxon>
        <taxon>Pseudomonadati</taxon>
        <taxon>Pseudomonadota</taxon>
        <taxon>Alphaproteobacteria</taxon>
        <taxon>Caulobacterales</taxon>
        <taxon>Caulobacteraceae</taxon>
        <taxon>Brevundimonas</taxon>
    </lineage>
</organism>
<evidence type="ECO:0000256" key="1">
    <source>
        <dbReference type="SAM" id="MobiDB-lite"/>
    </source>
</evidence>
<dbReference type="AlphaFoldDB" id="A0A258HL26"/>
<sequence length="200" mass="21056">MTDTTAQEPTMEEILASIRRIISEDDAPAAESAPAPEPEPVEAASPALMDETPSMQEPEPQEEEEILDLTDRYEAPAAETIGDLDVIAPADEPEPEPFPTSFAEPERPVAQEPAPSASSAPYDSLVGESASAASASAFAGLSAVFRQPEPVPTGGVGPTIDDLARSLLRPMLKDWLDANLPGIVEAAVKKEVERIARSAG</sequence>
<feature type="region of interest" description="Disordered" evidence="1">
    <location>
        <begin position="20"/>
        <end position="129"/>
    </location>
</feature>
<evidence type="ECO:0008006" key="4">
    <source>
        <dbReference type="Google" id="ProtNLM"/>
    </source>
</evidence>
<feature type="compositionally biased region" description="Low complexity" evidence="1">
    <location>
        <begin position="113"/>
        <end position="129"/>
    </location>
</feature>
<reference evidence="2 3" key="1">
    <citation type="submission" date="2017-03" db="EMBL/GenBank/DDBJ databases">
        <title>Lifting the veil on microbial sulfur biogeochemistry in mining wastewaters.</title>
        <authorList>
            <person name="Kantor R.S."/>
            <person name="Colenbrander Nelson T."/>
            <person name="Marshall S."/>
            <person name="Bennett D."/>
            <person name="Apte S."/>
            <person name="Camacho D."/>
            <person name="Thomas B.C."/>
            <person name="Warren L.A."/>
            <person name="Banfield J.F."/>
        </authorList>
    </citation>
    <scope>NUCLEOTIDE SEQUENCE [LARGE SCALE GENOMIC DNA]</scope>
    <source>
        <strain evidence="2">32-68-21</strain>
    </source>
</reference>